<evidence type="ECO:0000256" key="2">
    <source>
        <dbReference type="ARBA" id="ARBA00023125"/>
    </source>
</evidence>
<dbReference type="GeneID" id="72991939"/>
<evidence type="ECO:0000256" key="1">
    <source>
        <dbReference type="ARBA" id="ARBA00022553"/>
    </source>
</evidence>
<dbReference type="Gene3D" id="3.40.50.2300">
    <property type="match status" value="1"/>
</dbReference>
<dbReference type="Pfam" id="PF00072">
    <property type="entry name" value="Response_reg"/>
    <property type="match status" value="1"/>
</dbReference>
<dbReference type="InterPro" id="IPR016032">
    <property type="entry name" value="Sig_transdc_resp-reg_C-effctor"/>
</dbReference>
<gene>
    <name evidence="6" type="ORF">TK0001_1219</name>
</gene>
<dbReference type="OMA" id="VYAMREK"/>
<protein>
    <submittedName>
        <fullName evidence="6">Two-component response regulator</fullName>
    </submittedName>
</protein>
<dbReference type="RefSeq" id="WP_012255340.1">
    <property type="nucleotide sequence ID" value="NZ_BJVP01000003.1"/>
</dbReference>
<dbReference type="EMBL" id="LT962688">
    <property type="protein sequence ID" value="SOR27821.1"/>
    <property type="molecule type" value="Genomic_DNA"/>
</dbReference>
<dbReference type="CDD" id="cd06170">
    <property type="entry name" value="LuxR_C_like"/>
    <property type="match status" value="1"/>
</dbReference>
<organism evidence="6 7">
    <name type="scientific">Methylorubrum extorquens</name>
    <name type="common">Methylobacterium dichloromethanicum</name>
    <name type="synonym">Methylobacterium extorquens</name>
    <dbReference type="NCBI Taxonomy" id="408"/>
    <lineage>
        <taxon>Bacteria</taxon>
        <taxon>Pseudomonadati</taxon>
        <taxon>Pseudomonadota</taxon>
        <taxon>Alphaproteobacteria</taxon>
        <taxon>Hyphomicrobiales</taxon>
        <taxon>Methylobacteriaceae</taxon>
        <taxon>Methylorubrum</taxon>
    </lineage>
</organism>
<dbReference type="Proteomes" id="UP000233769">
    <property type="component" value="Chromosome tk0001"/>
</dbReference>
<dbReference type="SUPFAM" id="SSF46894">
    <property type="entry name" value="C-terminal effector domain of the bipartite response regulators"/>
    <property type="match status" value="1"/>
</dbReference>
<sequence>MIAMTASAQSDIGGHSDEAAPLAGGQALRLLIVDDHPLFREALASAIALAFPEAVLHEADGIGTACEILGRNPAIDLTLLDLSMQGVTGFEGLTAIRTRFPRVPILIVSGVTDPRIMHEAVRHGAAGFVPKAVDKATLTRAISEVLGGALFMPPDLAAAPAPARGGDKAPIAERVARLTPQQMRVLGMIRQGKLNKQIAYELQVGDSTVKAHVSEILRKLEVISRTQIVIETAYVDFDQAGGGF</sequence>
<dbReference type="PRINTS" id="PR00038">
    <property type="entry name" value="HTHLUXR"/>
</dbReference>
<proteinExistence type="predicted"/>
<accession>A0A2N9AKC9</accession>
<dbReference type="GO" id="GO:0000160">
    <property type="term" value="P:phosphorelay signal transduction system"/>
    <property type="evidence" value="ECO:0007669"/>
    <property type="project" value="InterPro"/>
</dbReference>
<dbReference type="GO" id="GO:0003677">
    <property type="term" value="F:DNA binding"/>
    <property type="evidence" value="ECO:0007669"/>
    <property type="project" value="UniProtKB-KW"/>
</dbReference>
<evidence type="ECO:0000313" key="7">
    <source>
        <dbReference type="Proteomes" id="UP000233769"/>
    </source>
</evidence>
<evidence type="ECO:0000256" key="3">
    <source>
        <dbReference type="PROSITE-ProRule" id="PRU00169"/>
    </source>
</evidence>
<dbReference type="PANTHER" id="PTHR45566">
    <property type="entry name" value="HTH-TYPE TRANSCRIPTIONAL REGULATOR YHJB-RELATED"/>
    <property type="match status" value="1"/>
</dbReference>
<dbReference type="CDD" id="cd17535">
    <property type="entry name" value="REC_NarL-like"/>
    <property type="match status" value="1"/>
</dbReference>
<dbReference type="SMART" id="SM00421">
    <property type="entry name" value="HTH_LUXR"/>
    <property type="match status" value="1"/>
</dbReference>
<dbReference type="AlphaFoldDB" id="A0A2N9AKC9"/>
<dbReference type="PROSITE" id="PS50043">
    <property type="entry name" value="HTH_LUXR_2"/>
    <property type="match status" value="1"/>
</dbReference>
<dbReference type="InterPro" id="IPR058245">
    <property type="entry name" value="NreC/VraR/RcsB-like_REC"/>
</dbReference>
<evidence type="ECO:0000259" key="4">
    <source>
        <dbReference type="PROSITE" id="PS50043"/>
    </source>
</evidence>
<dbReference type="GO" id="GO:0006355">
    <property type="term" value="P:regulation of DNA-templated transcription"/>
    <property type="evidence" value="ECO:0007669"/>
    <property type="project" value="InterPro"/>
</dbReference>
<reference evidence="7" key="1">
    <citation type="submission" date="2017-10" db="EMBL/GenBank/DDBJ databases">
        <authorList>
            <person name="Regsiter A."/>
            <person name="William W."/>
        </authorList>
    </citation>
    <scope>NUCLEOTIDE SEQUENCE [LARGE SCALE GENOMIC DNA]</scope>
</reference>
<dbReference type="InterPro" id="IPR036388">
    <property type="entry name" value="WH-like_DNA-bd_sf"/>
</dbReference>
<dbReference type="PANTHER" id="PTHR45566:SF1">
    <property type="entry name" value="HTH-TYPE TRANSCRIPTIONAL REGULATOR YHJB-RELATED"/>
    <property type="match status" value="1"/>
</dbReference>
<dbReference type="PROSITE" id="PS50110">
    <property type="entry name" value="RESPONSE_REGULATORY"/>
    <property type="match status" value="1"/>
</dbReference>
<evidence type="ECO:0000313" key="6">
    <source>
        <dbReference type="EMBL" id="SOR27821.1"/>
    </source>
</evidence>
<feature type="domain" description="Response regulatory" evidence="5">
    <location>
        <begin position="29"/>
        <end position="146"/>
    </location>
</feature>
<feature type="modified residue" description="4-aspartylphosphate" evidence="3">
    <location>
        <position position="81"/>
    </location>
</feature>
<keyword evidence="1 3" id="KW-0597">Phosphoprotein</keyword>
<name>A0A2N9AKC9_METEX</name>
<evidence type="ECO:0000259" key="5">
    <source>
        <dbReference type="PROSITE" id="PS50110"/>
    </source>
</evidence>
<keyword evidence="2" id="KW-0238">DNA-binding</keyword>
<dbReference type="InterPro" id="IPR051015">
    <property type="entry name" value="EvgA-like"/>
</dbReference>
<feature type="domain" description="HTH luxR-type" evidence="4">
    <location>
        <begin position="171"/>
        <end position="236"/>
    </location>
</feature>
<dbReference type="Pfam" id="PF00196">
    <property type="entry name" value="GerE"/>
    <property type="match status" value="1"/>
</dbReference>
<dbReference type="InterPro" id="IPR001789">
    <property type="entry name" value="Sig_transdc_resp-reg_receiver"/>
</dbReference>
<dbReference type="SMART" id="SM00448">
    <property type="entry name" value="REC"/>
    <property type="match status" value="1"/>
</dbReference>
<dbReference type="InterPro" id="IPR000792">
    <property type="entry name" value="Tscrpt_reg_LuxR_C"/>
</dbReference>
<dbReference type="Gene3D" id="1.10.10.10">
    <property type="entry name" value="Winged helix-like DNA-binding domain superfamily/Winged helix DNA-binding domain"/>
    <property type="match status" value="1"/>
</dbReference>
<dbReference type="SUPFAM" id="SSF52172">
    <property type="entry name" value="CheY-like"/>
    <property type="match status" value="1"/>
</dbReference>
<dbReference type="InterPro" id="IPR011006">
    <property type="entry name" value="CheY-like_superfamily"/>
</dbReference>